<organism evidence="1 2">
    <name type="scientific">Dothistroma septosporum (strain NZE10 / CBS 128990)</name>
    <name type="common">Red band needle blight fungus</name>
    <name type="synonym">Mycosphaerella pini</name>
    <dbReference type="NCBI Taxonomy" id="675120"/>
    <lineage>
        <taxon>Eukaryota</taxon>
        <taxon>Fungi</taxon>
        <taxon>Dikarya</taxon>
        <taxon>Ascomycota</taxon>
        <taxon>Pezizomycotina</taxon>
        <taxon>Dothideomycetes</taxon>
        <taxon>Dothideomycetidae</taxon>
        <taxon>Mycosphaerellales</taxon>
        <taxon>Mycosphaerellaceae</taxon>
        <taxon>Dothistroma</taxon>
    </lineage>
</organism>
<reference evidence="1 2" key="2">
    <citation type="journal article" date="2012" name="PLoS Pathog.">
        <title>Diverse lifestyles and strategies of plant pathogenesis encoded in the genomes of eighteen Dothideomycetes fungi.</title>
        <authorList>
            <person name="Ohm R.A."/>
            <person name="Feau N."/>
            <person name="Henrissat B."/>
            <person name="Schoch C.L."/>
            <person name="Horwitz B.A."/>
            <person name="Barry K.W."/>
            <person name="Condon B.J."/>
            <person name="Copeland A.C."/>
            <person name="Dhillon B."/>
            <person name="Glaser F."/>
            <person name="Hesse C.N."/>
            <person name="Kosti I."/>
            <person name="LaButti K."/>
            <person name="Lindquist E.A."/>
            <person name="Lucas S."/>
            <person name="Salamov A.A."/>
            <person name="Bradshaw R.E."/>
            <person name="Ciuffetti L."/>
            <person name="Hamelin R.C."/>
            <person name="Kema G.H.J."/>
            <person name="Lawrence C."/>
            <person name="Scott J.A."/>
            <person name="Spatafora J.W."/>
            <person name="Turgeon B.G."/>
            <person name="de Wit P.J.G.M."/>
            <person name="Zhong S."/>
            <person name="Goodwin S.B."/>
            <person name="Grigoriev I.V."/>
        </authorList>
    </citation>
    <scope>NUCLEOTIDE SEQUENCE [LARGE SCALE GENOMIC DNA]</scope>
    <source>
        <strain evidence="2">NZE10 / CBS 128990</strain>
    </source>
</reference>
<feature type="non-terminal residue" evidence="1">
    <location>
        <position position="152"/>
    </location>
</feature>
<dbReference type="AlphaFoldDB" id="N1PDF8"/>
<name>N1PDF8_DOTSN</name>
<dbReference type="HOGENOM" id="CLU_1726626_0_0_1"/>
<gene>
    <name evidence="1" type="ORF">DOTSEDRAFT_177728</name>
</gene>
<dbReference type="Proteomes" id="UP000016933">
    <property type="component" value="Unassembled WGS sequence"/>
</dbReference>
<evidence type="ECO:0000313" key="2">
    <source>
        <dbReference type="Proteomes" id="UP000016933"/>
    </source>
</evidence>
<proteinExistence type="predicted"/>
<reference evidence="2" key="1">
    <citation type="journal article" date="2012" name="PLoS Genet.">
        <title>The genomes of the fungal plant pathogens Cladosporium fulvum and Dothistroma septosporum reveal adaptation to different hosts and lifestyles but also signatures of common ancestry.</title>
        <authorList>
            <person name="de Wit P.J.G.M."/>
            <person name="van der Burgt A."/>
            <person name="Oekmen B."/>
            <person name="Stergiopoulos I."/>
            <person name="Abd-Elsalam K.A."/>
            <person name="Aerts A.L."/>
            <person name="Bahkali A.H."/>
            <person name="Beenen H.G."/>
            <person name="Chettri P."/>
            <person name="Cox M.P."/>
            <person name="Datema E."/>
            <person name="de Vries R.P."/>
            <person name="Dhillon B."/>
            <person name="Ganley A.R."/>
            <person name="Griffiths S.A."/>
            <person name="Guo Y."/>
            <person name="Hamelin R.C."/>
            <person name="Henrissat B."/>
            <person name="Kabir M.S."/>
            <person name="Jashni M.K."/>
            <person name="Kema G."/>
            <person name="Klaubauf S."/>
            <person name="Lapidus A."/>
            <person name="Levasseur A."/>
            <person name="Lindquist E."/>
            <person name="Mehrabi R."/>
            <person name="Ohm R.A."/>
            <person name="Owen T.J."/>
            <person name="Salamov A."/>
            <person name="Schwelm A."/>
            <person name="Schijlen E."/>
            <person name="Sun H."/>
            <person name="van den Burg H.A."/>
            <person name="van Ham R.C.H.J."/>
            <person name="Zhang S."/>
            <person name="Goodwin S.B."/>
            <person name="Grigoriev I.V."/>
            <person name="Collemare J."/>
            <person name="Bradshaw R.E."/>
        </authorList>
    </citation>
    <scope>NUCLEOTIDE SEQUENCE [LARGE SCALE GENOMIC DNA]</scope>
    <source>
        <strain evidence="2">NZE10 / CBS 128990</strain>
    </source>
</reference>
<protein>
    <submittedName>
        <fullName evidence="1">Uncharacterized protein</fullName>
    </submittedName>
</protein>
<evidence type="ECO:0000313" key="1">
    <source>
        <dbReference type="EMBL" id="EME40633.1"/>
    </source>
</evidence>
<sequence>MVAMVFADVFEALCYGALNIWTVDGMAAVEMSGDYNAHIWLCCRVERRLRGDCGCGELNRDAKRRVDCVVSCKLCHSVRAIFDSVTLVATFTSLHVENVETPLLVQVSRPWVEGTESEWIAASSAVSSTATVDDKTLQSLPGQKLKYLGVHM</sequence>
<dbReference type="EMBL" id="KB446543">
    <property type="protein sequence ID" value="EME40633.1"/>
    <property type="molecule type" value="Genomic_DNA"/>
</dbReference>
<accession>N1PDF8</accession>
<keyword evidence="2" id="KW-1185">Reference proteome</keyword>